<dbReference type="GO" id="GO:0008818">
    <property type="term" value="F:cobalamin 5'-phosphate synthase activity"/>
    <property type="evidence" value="ECO:0007669"/>
    <property type="project" value="UniProtKB-UniRule"/>
</dbReference>
<evidence type="ECO:0000313" key="21">
    <source>
        <dbReference type="Proteomes" id="UP000823902"/>
    </source>
</evidence>
<evidence type="ECO:0000256" key="12">
    <source>
        <dbReference type="ARBA" id="ARBA00022989"/>
    </source>
</evidence>
<feature type="transmembrane region" description="Helical" evidence="19">
    <location>
        <begin position="238"/>
        <end position="258"/>
    </location>
</feature>
<proteinExistence type="inferred from homology"/>
<dbReference type="EC" id="2.7.8.26" evidence="5 19"/>
<evidence type="ECO:0000256" key="5">
    <source>
        <dbReference type="ARBA" id="ARBA00013200"/>
    </source>
</evidence>
<evidence type="ECO:0000256" key="1">
    <source>
        <dbReference type="ARBA" id="ARBA00001946"/>
    </source>
</evidence>
<organism evidence="20 21">
    <name type="scientific">Candidatus Mediterraneibacter faecavium</name>
    <dbReference type="NCBI Taxonomy" id="2838668"/>
    <lineage>
        <taxon>Bacteria</taxon>
        <taxon>Bacillati</taxon>
        <taxon>Bacillota</taxon>
        <taxon>Clostridia</taxon>
        <taxon>Lachnospirales</taxon>
        <taxon>Lachnospiraceae</taxon>
        <taxon>Mediterraneibacter</taxon>
    </lineage>
</organism>
<dbReference type="HAMAP" id="MF_00719">
    <property type="entry name" value="CobS"/>
    <property type="match status" value="1"/>
</dbReference>
<evidence type="ECO:0000256" key="8">
    <source>
        <dbReference type="ARBA" id="ARBA00022573"/>
    </source>
</evidence>
<comment type="caution">
    <text evidence="20">The sequence shown here is derived from an EMBL/GenBank/DDBJ whole genome shotgun (WGS) entry which is preliminary data.</text>
</comment>
<evidence type="ECO:0000256" key="7">
    <source>
        <dbReference type="ARBA" id="ARBA00022475"/>
    </source>
</evidence>
<evidence type="ECO:0000256" key="11">
    <source>
        <dbReference type="ARBA" id="ARBA00022842"/>
    </source>
</evidence>
<comment type="subcellular location">
    <subcellularLocation>
        <location evidence="2 19">Cell membrane</location>
        <topology evidence="2 19">Multi-pass membrane protein</topology>
    </subcellularLocation>
</comment>
<keyword evidence="12 19" id="KW-1133">Transmembrane helix</keyword>
<evidence type="ECO:0000256" key="17">
    <source>
        <dbReference type="ARBA" id="ARBA00048623"/>
    </source>
</evidence>
<evidence type="ECO:0000256" key="14">
    <source>
        <dbReference type="ARBA" id="ARBA00025228"/>
    </source>
</evidence>
<feature type="transmembrane region" description="Helical" evidence="19">
    <location>
        <begin position="206"/>
        <end position="226"/>
    </location>
</feature>
<feature type="transmembrane region" description="Helical" evidence="19">
    <location>
        <begin position="110"/>
        <end position="129"/>
    </location>
</feature>
<dbReference type="GO" id="GO:0051073">
    <property type="term" value="F:adenosylcobinamide-GDP ribazoletransferase activity"/>
    <property type="evidence" value="ECO:0007669"/>
    <property type="project" value="UniProtKB-UniRule"/>
</dbReference>
<evidence type="ECO:0000256" key="3">
    <source>
        <dbReference type="ARBA" id="ARBA00004663"/>
    </source>
</evidence>
<dbReference type="PANTHER" id="PTHR34148">
    <property type="entry name" value="ADENOSYLCOBINAMIDE-GDP RIBAZOLETRANSFERASE"/>
    <property type="match status" value="1"/>
</dbReference>
<evidence type="ECO:0000256" key="4">
    <source>
        <dbReference type="ARBA" id="ARBA00010561"/>
    </source>
</evidence>
<comment type="catalytic activity">
    <reaction evidence="18 19">
        <text>alpha-ribazole 5'-phosphate + adenosylcob(III)inamide-GDP = adenosylcob(III)alamin 5'-phosphate + GMP + H(+)</text>
        <dbReference type="Rhea" id="RHEA:23560"/>
        <dbReference type="ChEBI" id="CHEBI:15378"/>
        <dbReference type="ChEBI" id="CHEBI:57918"/>
        <dbReference type="ChEBI" id="CHEBI:58115"/>
        <dbReference type="ChEBI" id="CHEBI:60487"/>
        <dbReference type="ChEBI" id="CHEBI:60493"/>
        <dbReference type="EC" id="2.7.8.26"/>
    </reaction>
</comment>
<dbReference type="AlphaFoldDB" id="A0A9D2QBT7"/>
<protein>
    <recommendedName>
        <fullName evidence="6 19">Adenosylcobinamide-GDP ribazoletransferase</fullName>
        <ecNumber evidence="5 19">2.7.8.26</ecNumber>
    </recommendedName>
    <alternativeName>
        <fullName evidence="16 19">Cobalamin synthase</fullName>
    </alternativeName>
    <alternativeName>
        <fullName evidence="15 19">Cobalamin-5'-phosphate synthase</fullName>
    </alternativeName>
</protein>
<feature type="transmembrane region" description="Helical" evidence="19">
    <location>
        <begin position="179"/>
        <end position="200"/>
    </location>
</feature>
<evidence type="ECO:0000256" key="13">
    <source>
        <dbReference type="ARBA" id="ARBA00023136"/>
    </source>
</evidence>
<comment type="pathway">
    <text evidence="3 19">Cofactor biosynthesis; adenosylcobalamin biosynthesis; adenosylcobalamin from cob(II)yrinate a,c-diamide: step 7/7.</text>
</comment>
<comment type="function">
    <text evidence="14 19">Joins adenosylcobinamide-GDP and alpha-ribazole to generate adenosylcobalamin (Ado-cobalamin). Also synthesizes adenosylcobalamin 5'-phosphate from adenosylcobinamide-GDP and alpha-ribazole 5'-phosphate.</text>
</comment>
<feature type="transmembrane region" description="Helical" evidence="19">
    <location>
        <begin position="135"/>
        <end position="158"/>
    </location>
</feature>
<evidence type="ECO:0000256" key="9">
    <source>
        <dbReference type="ARBA" id="ARBA00022679"/>
    </source>
</evidence>
<name>A0A9D2QBT7_9FIRM</name>
<evidence type="ECO:0000256" key="15">
    <source>
        <dbReference type="ARBA" id="ARBA00032605"/>
    </source>
</evidence>
<accession>A0A9D2QBT7</accession>
<comment type="catalytic activity">
    <reaction evidence="17 19">
        <text>alpha-ribazole + adenosylcob(III)inamide-GDP = adenosylcob(III)alamin + GMP + H(+)</text>
        <dbReference type="Rhea" id="RHEA:16049"/>
        <dbReference type="ChEBI" id="CHEBI:10329"/>
        <dbReference type="ChEBI" id="CHEBI:15378"/>
        <dbReference type="ChEBI" id="CHEBI:18408"/>
        <dbReference type="ChEBI" id="CHEBI:58115"/>
        <dbReference type="ChEBI" id="CHEBI:60487"/>
        <dbReference type="EC" id="2.7.8.26"/>
    </reaction>
</comment>
<feature type="transmembrane region" description="Helical" evidence="19">
    <location>
        <begin position="31"/>
        <end position="55"/>
    </location>
</feature>
<dbReference type="GO" id="GO:0005886">
    <property type="term" value="C:plasma membrane"/>
    <property type="evidence" value="ECO:0007669"/>
    <property type="project" value="UniProtKB-SubCell"/>
</dbReference>
<dbReference type="EMBL" id="DWVY01000031">
    <property type="protein sequence ID" value="HJC74565.1"/>
    <property type="molecule type" value="Genomic_DNA"/>
</dbReference>
<dbReference type="Pfam" id="PF02654">
    <property type="entry name" value="CobS"/>
    <property type="match status" value="1"/>
</dbReference>
<dbReference type="InterPro" id="IPR003805">
    <property type="entry name" value="CobS"/>
</dbReference>
<sequence length="261" mass="28320">MRLLYSLAIAISMYSRIPVPTVDWNEKNMKYAMCFFPVVGVITGLLQAGAGYLILEYTSFGKLFFAAVMTLIPVLVTGGIHLDGYADTIDALSSYGDREKKLQILKDPHTGAFAVIGLCVYFVAVLAMWSEAELWMLPMAACIYPFSRSLSGISVVSFQAAKNSGLLRTFQDGAQKMRVRIVLIIWACICAGIMLCFGGQQGGSFVIVAAAVIAAALLVFVYYHWMSRKKFGGTTGDLAGYFLQVCELATLAAIVLAGKII</sequence>
<gene>
    <name evidence="19" type="primary">cobS</name>
    <name evidence="20" type="ORF">H9697_06415</name>
</gene>
<keyword evidence="13 19" id="KW-0472">Membrane</keyword>
<keyword evidence="10 19" id="KW-0812">Transmembrane</keyword>
<comment type="similarity">
    <text evidence="4 19">Belongs to the CobS family.</text>
</comment>
<dbReference type="Proteomes" id="UP000823902">
    <property type="component" value="Unassembled WGS sequence"/>
</dbReference>
<keyword evidence="11 19" id="KW-0460">Magnesium</keyword>
<dbReference type="PANTHER" id="PTHR34148:SF1">
    <property type="entry name" value="ADENOSYLCOBINAMIDE-GDP RIBAZOLETRANSFERASE"/>
    <property type="match status" value="1"/>
</dbReference>
<evidence type="ECO:0000313" key="20">
    <source>
        <dbReference type="EMBL" id="HJC74565.1"/>
    </source>
</evidence>
<evidence type="ECO:0000256" key="6">
    <source>
        <dbReference type="ARBA" id="ARBA00015850"/>
    </source>
</evidence>
<comment type="cofactor">
    <cofactor evidence="1 19">
        <name>Mg(2+)</name>
        <dbReference type="ChEBI" id="CHEBI:18420"/>
    </cofactor>
</comment>
<keyword evidence="9 19" id="KW-0808">Transferase</keyword>
<evidence type="ECO:0000256" key="19">
    <source>
        <dbReference type="HAMAP-Rule" id="MF_00719"/>
    </source>
</evidence>
<keyword evidence="7 19" id="KW-1003">Cell membrane</keyword>
<evidence type="ECO:0000256" key="2">
    <source>
        <dbReference type="ARBA" id="ARBA00004651"/>
    </source>
</evidence>
<keyword evidence="8 19" id="KW-0169">Cobalamin biosynthesis</keyword>
<reference evidence="20" key="2">
    <citation type="submission" date="2021-04" db="EMBL/GenBank/DDBJ databases">
        <authorList>
            <person name="Gilroy R."/>
        </authorList>
    </citation>
    <scope>NUCLEOTIDE SEQUENCE</scope>
    <source>
        <strain evidence="20">CHK196-7946</strain>
    </source>
</reference>
<dbReference type="GO" id="GO:0009236">
    <property type="term" value="P:cobalamin biosynthetic process"/>
    <property type="evidence" value="ECO:0007669"/>
    <property type="project" value="UniProtKB-UniRule"/>
</dbReference>
<evidence type="ECO:0000256" key="16">
    <source>
        <dbReference type="ARBA" id="ARBA00032853"/>
    </source>
</evidence>
<reference evidence="20" key="1">
    <citation type="journal article" date="2021" name="PeerJ">
        <title>Extensive microbial diversity within the chicken gut microbiome revealed by metagenomics and culture.</title>
        <authorList>
            <person name="Gilroy R."/>
            <person name="Ravi A."/>
            <person name="Getino M."/>
            <person name="Pursley I."/>
            <person name="Horton D.L."/>
            <person name="Alikhan N.F."/>
            <person name="Baker D."/>
            <person name="Gharbi K."/>
            <person name="Hall N."/>
            <person name="Watson M."/>
            <person name="Adriaenssens E.M."/>
            <person name="Foster-Nyarko E."/>
            <person name="Jarju S."/>
            <person name="Secka A."/>
            <person name="Antonio M."/>
            <person name="Oren A."/>
            <person name="Chaudhuri R.R."/>
            <person name="La Ragione R."/>
            <person name="Hildebrand F."/>
            <person name="Pallen M.J."/>
        </authorList>
    </citation>
    <scope>NUCLEOTIDE SEQUENCE</scope>
    <source>
        <strain evidence="20">CHK196-7946</strain>
    </source>
</reference>
<evidence type="ECO:0000256" key="10">
    <source>
        <dbReference type="ARBA" id="ARBA00022692"/>
    </source>
</evidence>
<evidence type="ECO:0000256" key="18">
    <source>
        <dbReference type="ARBA" id="ARBA00049504"/>
    </source>
</evidence>